<keyword evidence="10" id="KW-1185">Reference proteome</keyword>
<comment type="caution">
    <text evidence="9">The sequence shown here is derived from an EMBL/GenBank/DDBJ whole genome shotgun (WGS) entry which is preliminary data.</text>
</comment>
<evidence type="ECO:0000313" key="9">
    <source>
        <dbReference type="EMBL" id="OMH84607.1"/>
    </source>
</evidence>
<keyword evidence="5" id="KW-0687">Ribonucleoprotein</keyword>
<dbReference type="AlphaFoldDB" id="A0A1R1PUJ5"/>
<dbReference type="SUPFAM" id="SSF55174">
    <property type="entry name" value="Alpha-L RNA-binding motif"/>
    <property type="match status" value="1"/>
</dbReference>
<feature type="region of interest" description="Disordered" evidence="7">
    <location>
        <begin position="156"/>
        <end position="202"/>
    </location>
</feature>
<feature type="compositionally biased region" description="Acidic residues" evidence="7">
    <location>
        <begin position="446"/>
        <end position="455"/>
    </location>
</feature>
<evidence type="ECO:0000256" key="4">
    <source>
        <dbReference type="ARBA" id="ARBA00022980"/>
    </source>
</evidence>
<dbReference type="PANTHER" id="PTHR11831:SF4">
    <property type="entry name" value="SMALL RIBOSOMAL SUBUNIT PROTEIN US4M"/>
    <property type="match status" value="1"/>
</dbReference>
<dbReference type="CDD" id="cd00165">
    <property type="entry name" value="S4"/>
    <property type="match status" value="1"/>
</dbReference>
<dbReference type="GO" id="GO:0042274">
    <property type="term" value="P:ribosomal small subunit biogenesis"/>
    <property type="evidence" value="ECO:0007669"/>
    <property type="project" value="TreeGrafter"/>
</dbReference>
<dbReference type="Proteomes" id="UP000188320">
    <property type="component" value="Unassembled WGS sequence"/>
</dbReference>
<feature type="compositionally biased region" description="Basic and acidic residues" evidence="7">
    <location>
        <begin position="22"/>
        <end position="57"/>
    </location>
</feature>
<dbReference type="GO" id="GO:0005763">
    <property type="term" value="C:mitochondrial small ribosomal subunit"/>
    <property type="evidence" value="ECO:0007669"/>
    <property type="project" value="TreeGrafter"/>
</dbReference>
<dbReference type="PANTHER" id="PTHR11831">
    <property type="entry name" value="30S 40S RIBOSOMAL PROTEIN"/>
    <property type="match status" value="1"/>
</dbReference>
<evidence type="ECO:0000256" key="1">
    <source>
        <dbReference type="ARBA" id="ARBA00007465"/>
    </source>
</evidence>
<dbReference type="EMBL" id="LSSK01000172">
    <property type="protein sequence ID" value="OMH84607.1"/>
    <property type="molecule type" value="Genomic_DNA"/>
</dbReference>
<dbReference type="Gene3D" id="3.10.290.10">
    <property type="entry name" value="RNA-binding S4 domain"/>
    <property type="match status" value="1"/>
</dbReference>
<feature type="compositionally biased region" description="Basic and acidic residues" evidence="7">
    <location>
        <begin position="73"/>
        <end position="88"/>
    </location>
</feature>
<accession>A0A1R1PUJ5</accession>
<dbReference type="InterPro" id="IPR036986">
    <property type="entry name" value="S4_RNA-bd_sf"/>
</dbReference>
<dbReference type="PROSITE" id="PS50889">
    <property type="entry name" value="S4"/>
    <property type="match status" value="1"/>
</dbReference>
<dbReference type="InterPro" id="IPR022801">
    <property type="entry name" value="Ribosomal_uS4"/>
</dbReference>
<evidence type="ECO:0000256" key="7">
    <source>
        <dbReference type="SAM" id="MobiDB-lite"/>
    </source>
</evidence>
<dbReference type="GO" id="GO:0019843">
    <property type="term" value="F:rRNA binding"/>
    <property type="evidence" value="ECO:0007669"/>
    <property type="project" value="UniProtKB-KW"/>
</dbReference>
<dbReference type="SMART" id="SM00363">
    <property type="entry name" value="S4"/>
    <property type="match status" value="1"/>
</dbReference>
<evidence type="ECO:0000256" key="2">
    <source>
        <dbReference type="ARBA" id="ARBA00022730"/>
    </source>
</evidence>
<keyword evidence="3 6" id="KW-0694">RNA-binding</keyword>
<dbReference type="InterPro" id="IPR002942">
    <property type="entry name" value="S4_RNA-bd"/>
</dbReference>
<feature type="compositionally biased region" description="Polar residues" evidence="7">
    <location>
        <begin position="702"/>
        <end position="741"/>
    </location>
</feature>
<protein>
    <submittedName>
        <fullName evidence="9">Putative 37S ribosomal protein S4-like</fullName>
    </submittedName>
</protein>
<proteinExistence type="inferred from homology"/>
<keyword evidence="2" id="KW-0699">rRNA-binding</keyword>
<evidence type="ECO:0000256" key="5">
    <source>
        <dbReference type="ARBA" id="ARBA00023274"/>
    </source>
</evidence>
<comment type="similarity">
    <text evidence="1">Belongs to the universal ribosomal protein uS4 family.</text>
</comment>
<feature type="compositionally biased region" description="Basic and acidic residues" evidence="7">
    <location>
        <begin position="156"/>
        <end position="186"/>
    </location>
</feature>
<organism evidence="9 10">
    <name type="scientific">Zancudomyces culisetae</name>
    <name type="common">Gut fungus</name>
    <name type="synonym">Smittium culisetae</name>
    <dbReference type="NCBI Taxonomy" id="1213189"/>
    <lineage>
        <taxon>Eukaryota</taxon>
        <taxon>Fungi</taxon>
        <taxon>Fungi incertae sedis</taxon>
        <taxon>Zoopagomycota</taxon>
        <taxon>Kickxellomycotina</taxon>
        <taxon>Harpellomycetes</taxon>
        <taxon>Harpellales</taxon>
        <taxon>Legeriomycetaceae</taxon>
        <taxon>Zancudomyces</taxon>
    </lineage>
</organism>
<reference evidence="10" key="1">
    <citation type="submission" date="2017-01" db="EMBL/GenBank/DDBJ databases">
        <authorList>
            <person name="Wang Y."/>
            <person name="White M."/>
            <person name="Kvist S."/>
            <person name="Moncalvo J.-M."/>
        </authorList>
    </citation>
    <scope>NUCLEOTIDE SEQUENCE [LARGE SCALE GENOMIC DNA]</scope>
    <source>
        <strain evidence="10">COL-18-3</strain>
    </source>
</reference>
<evidence type="ECO:0000259" key="8">
    <source>
        <dbReference type="SMART" id="SM00363"/>
    </source>
</evidence>
<sequence length="826" mass="93103">MPIGSRLQKQYKNPLKPANKRKRDENHAVIVRKRDADNIGLTEGKRVDSHSHSHKSEPGSSKRLKGQSANARKKGEKEKKSETQEYVHPKTGIQVRGKHRARRGGGVDRRGGKGRSKGGVGGGGDGARDRVGIRVSDDINGVDRELKIEHTLDTHGEKRDIKEVSEKSKKLEGTGYDLRNKEKSLGEQKGVSDANEKQDSAKNINEHVDVEGGGEHHQLEKAGQIIRNTGGLEKEEGKKRDKEWDYAMHLQFIEKVLERLAELKSTSKKCHQTDSHSGNQRLRFGYAESVNYFFESGDTSLSRILNDSNVYKYYTEQAKKRVHRLLALKNVKAAKSKYHIEKFLCDTSECLLEKLLNMKVGLESELLMKNPPSKPVEEKLDGSQLAATPESHFGGDKQSVGTLQKASSRPAAQQKRGTPTSQLSVHNSQDEPTIPQPTGFYSQDEVGSDIECSTESDEHAGKPPRLQGETKPEAYPGVEVLMEIATETHINDVERSEASKLRIQTILSTIRTYHGINPLRKGWTKEEILCLDGCVEMYMRPAYALFLNLHGESGVCSHVLKDRTSVNLKDKVRNNIRALEKAGVELGPYRYFFHITEKTWLKVFNENLPAISTKLTRQKQNSRNQQHISPTSLLYADLERRVDFIVFRSHFASSVWNARRMVLQGHVKLNGKVFRKPGHRVSDGDVITVDPYVIPTLVDPVNSKSTENSKQDQPQESTESQDTPTTLSENETKSQAESGTESVILNTLKKTRGEHYAFKPFPYQQPFMFLPEYLEVNYNICSTMFLRSPTLKPNGSNCDLPSPFPPDLHSLAYLYYLKRGRRSSRV</sequence>
<name>A0A1R1PUJ5_ZANCU</name>
<evidence type="ECO:0000256" key="3">
    <source>
        <dbReference type="ARBA" id="ARBA00022884"/>
    </source>
</evidence>
<evidence type="ECO:0000256" key="6">
    <source>
        <dbReference type="PROSITE-ProRule" id="PRU00182"/>
    </source>
</evidence>
<feature type="region of interest" description="Disordered" evidence="7">
    <location>
        <begin position="1"/>
        <end position="132"/>
    </location>
</feature>
<feature type="compositionally biased region" description="Polar residues" evidence="7">
    <location>
        <begin position="399"/>
        <end position="431"/>
    </location>
</feature>
<dbReference type="Pfam" id="PF01479">
    <property type="entry name" value="S4"/>
    <property type="match status" value="1"/>
</dbReference>
<dbReference type="OrthoDB" id="3356781at2759"/>
<evidence type="ECO:0000313" key="10">
    <source>
        <dbReference type="Proteomes" id="UP000188320"/>
    </source>
</evidence>
<feature type="region of interest" description="Disordered" evidence="7">
    <location>
        <begin position="698"/>
        <end position="741"/>
    </location>
</feature>
<dbReference type="GO" id="GO:0003735">
    <property type="term" value="F:structural constituent of ribosome"/>
    <property type="evidence" value="ECO:0007669"/>
    <property type="project" value="TreeGrafter"/>
</dbReference>
<feature type="domain" description="RNA-binding S4" evidence="8">
    <location>
        <begin position="640"/>
        <end position="702"/>
    </location>
</feature>
<gene>
    <name evidence="9" type="ORF">AX774_g1856</name>
</gene>
<keyword evidence="4 9" id="KW-0689">Ribosomal protein</keyword>
<feature type="region of interest" description="Disordered" evidence="7">
    <location>
        <begin position="370"/>
        <end position="471"/>
    </location>
</feature>